<reference evidence="8" key="1">
    <citation type="submission" date="2019-10" db="EMBL/GenBank/DDBJ databases">
        <title>Streptomyces sp. nov., a novel actinobacterium isolated from alkaline environment.</title>
        <authorList>
            <person name="Golinska P."/>
        </authorList>
    </citation>
    <scope>NUCLEOTIDE SEQUENCE [LARGE SCALE GENOMIC DNA]</scope>
    <source>
        <strain evidence="8">DSM 42118</strain>
    </source>
</reference>
<dbReference type="Gene3D" id="3.90.1750.20">
    <property type="entry name" value="Putative Large Serine Recombinase, Chain B, Domain 2"/>
    <property type="match status" value="1"/>
</dbReference>
<dbReference type="GO" id="GO:0003677">
    <property type="term" value="F:DNA binding"/>
    <property type="evidence" value="ECO:0007669"/>
    <property type="project" value="UniProtKB-KW"/>
</dbReference>
<feature type="region of interest" description="Disordered" evidence="4">
    <location>
        <begin position="605"/>
        <end position="672"/>
    </location>
</feature>
<dbReference type="EMBL" id="VKHT01000034">
    <property type="protein sequence ID" value="MBB0243003.1"/>
    <property type="molecule type" value="Genomic_DNA"/>
</dbReference>
<evidence type="ECO:0000313" key="8">
    <source>
        <dbReference type="Proteomes" id="UP000538929"/>
    </source>
</evidence>
<feature type="domain" description="Resolvase/invertase-type recombinase catalytic" evidence="5">
    <location>
        <begin position="10"/>
        <end position="155"/>
    </location>
</feature>
<dbReference type="InterPro" id="IPR006119">
    <property type="entry name" value="Resolv_N"/>
</dbReference>
<proteinExistence type="predicted"/>
<keyword evidence="8" id="KW-1185">Reference proteome</keyword>
<evidence type="ECO:0000256" key="4">
    <source>
        <dbReference type="SAM" id="MobiDB-lite"/>
    </source>
</evidence>
<organism evidence="7 8">
    <name type="scientific">Streptomyces alkaliphilus</name>
    <dbReference type="NCBI Taxonomy" id="1472722"/>
    <lineage>
        <taxon>Bacteria</taxon>
        <taxon>Bacillati</taxon>
        <taxon>Actinomycetota</taxon>
        <taxon>Actinomycetes</taxon>
        <taxon>Kitasatosporales</taxon>
        <taxon>Streptomycetaceae</taxon>
        <taxon>Streptomyces</taxon>
    </lineage>
</organism>
<evidence type="ECO:0000259" key="6">
    <source>
        <dbReference type="PROSITE" id="PS51737"/>
    </source>
</evidence>
<dbReference type="SUPFAM" id="SSF53041">
    <property type="entry name" value="Resolvase-like"/>
    <property type="match status" value="1"/>
</dbReference>
<dbReference type="PROSITE" id="PS51737">
    <property type="entry name" value="RECOMBINASE_DNA_BIND"/>
    <property type="match status" value="1"/>
</dbReference>
<dbReference type="AlphaFoldDB" id="A0A7W3T9Z0"/>
<dbReference type="RefSeq" id="WP_182604735.1">
    <property type="nucleotide sequence ID" value="NZ_VKHT01000034.1"/>
</dbReference>
<evidence type="ECO:0000256" key="2">
    <source>
        <dbReference type="ARBA" id="ARBA00023172"/>
    </source>
</evidence>
<evidence type="ECO:0000256" key="1">
    <source>
        <dbReference type="ARBA" id="ARBA00023125"/>
    </source>
</evidence>
<dbReference type="InterPro" id="IPR025827">
    <property type="entry name" value="Zn_ribbon_recom_dom"/>
</dbReference>
<keyword evidence="3" id="KW-0175">Coiled coil</keyword>
<dbReference type="Gene3D" id="3.40.50.1390">
    <property type="entry name" value="Resolvase, N-terminal catalytic domain"/>
    <property type="match status" value="1"/>
</dbReference>
<dbReference type="InterPro" id="IPR025161">
    <property type="entry name" value="IS402-like_dom"/>
</dbReference>
<dbReference type="SMART" id="SM00857">
    <property type="entry name" value="Resolvase"/>
    <property type="match status" value="1"/>
</dbReference>
<dbReference type="Pfam" id="PF00239">
    <property type="entry name" value="Resolvase"/>
    <property type="match status" value="1"/>
</dbReference>
<gene>
    <name evidence="7" type="ORF">FNQ90_02485</name>
</gene>
<dbReference type="PROSITE" id="PS51736">
    <property type="entry name" value="RECOMBINASES_3"/>
    <property type="match status" value="1"/>
</dbReference>
<name>A0A7W3T9Z0_9ACTN</name>
<dbReference type="Proteomes" id="UP000538929">
    <property type="component" value="Unassembled WGS sequence"/>
</dbReference>
<dbReference type="InterPro" id="IPR036162">
    <property type="entry name" value="Resolvase-like_N_sf"/>
</dbReference>
<feature type="coiled-coil region" evidence="3">
    <location>
        <begin position="427"/>
        <end position="468"/>
    </location>
</feature>
<dbReference type="Pfam" id="PF07508">
    <property type="entry name" value="Recombinase"/>
    <property type="match status" value="1"/>
</dbReference>
<keyword evidence="2" id="KW-0233">DNA recombination</keyword>
<feature type="domain" description="Recombinase" evidence="6">
    <location>
        <begin position="163"/>
        <end position="295"/>
    </location>
</feature>
<evidence type="ECO:0000256" key="3">
    <source>
        <dbReference type="SAM" id="Coils"/>
    </source>
</evidence>
<dbReference type="PANTHER" id="PTHR30461">
    <property type="entry name" value="DNA-INVERTASE FROM LAMBDOID PROPHAGE"/>
    <property type="match status" value="1"/>
</dbReference>
<dbReference type="Pfam" id="PF13408">
    <property type="entry name" value="Zn_ribbon_recom"/>
    <property type="match status" value="1"/>
</dbReference>
<protein>
    <submittedName>
        <fullName evidence="7">Transposase</fullName>
    </submittedName>
</protein>
<evidence type="ECO:0000313" key="7">
    <source>
        <dbReference type="EMBL" id="MBB0243003.1"/>
    </source>
</evidence>
<dbReference type="GO" id="GO:0000150">
    <property type="term" value="F:DNA strand exchange activity"/>
    <property type="evidence" value="ECO:0007669"/>
    <property type="project" value="InterPro"/>
</dbReference>
<dbReference type="Pfam" id="PF13340">
    <property type="entry name" value="DUF4096"/>
    <property type="match status" value="1"/>
</dbReference>
<accession>A0A7W3T9Z0</accession>
<feature type="compositionally biased region" description="Basic residues" evidence="4">
    <location>
        <begin position="660"/>
        <end position="672"/>
    </location>
</feature>
<dbReference type="InterPro" id="IPR050639">
    <property type="entry name" value="SSR_resolvase"/>
</dbReference>
<keyword evidence="1" id="KW-0238">DNA-binding</keyword>
<dbReference type="PANTHER" id="PTHR30461:SF2">
    <property type="entry name" value="SERINE RECOMBINASE PINE-RELATED"/>
    <property type="match status" value="1"/>
</dbReference>
<dbReference type="InterPro" id="IPR011109">
    <property type="entry name" value="DNA_bind_recombinase_dom"/>
</dbReference>
<dbReference type="InterPro" id="IPR038109">
    <property type="entry name" value="DNA_bind_recomb_sf"/>
</dbReference>
<dbReference type="CDD" id="cd00338">
    <property type="entry name" value="Ser_Recombinase"/>
    <property type="match status" value="1"/>
</dbReference>
<evidence type="ECO:0000259" key="5">
    <source>
        <dbReference type="PROSITE" id="PS51736"/>
    </source>
</evidence>
<comment type="caution">
    <text evidence="7">The sequence shown here is derived from an EMBL/GenBank/DDBJ whole genome shotgun (WGS) entry which is preliminary data.</text>
</comment>
<sequence>MNNEITATPRAAIYERVSTEEQVSGYGLDVQDNACRAYVEAKGWTLVGVYPDEGVSGSLTSRPAFDRLMEEVKAGRVDVVVVHKFDRVGRTGRAFWRWVWQLEDMETGLVSVTQEIDTTTNGKLMLQQFAAFAEFEYNLIRERTQAGLQIKATQGGWTGGQPPYGWRIEGKGMRGSRLVVDPDERRVLRQIWTMLVQDRLTLRQTAARLNATGTYTRMGRPWSHQNLRNKLKSDAVMNARVVFRNPDRAHTGHGARLKRDGTPLYGAPVTIPLEPIFTPEEVSALRHALGLRYQIQTRDRSRSYPLSKRVFGLCGAYYTGLNKHGRDGRWYRCTGRNERYVGADVCSCDVVDADTLEAAVWAEVIQLLGDPDRLKAMAAEWVGLSMDGHVNYAARVADLDRQIAERQQAMTTTITEYAKAGLPVVAVEAATRALVEEVEQLQAMRAEAEAWQAESETAAARARDLEELAGVARARLHDMAPAEKAEVLALLDVRVTITGPVPRPRLGKPCTLAQWFRSAERPVPGVLTDEQWSAIEPIVKEWEPPNHRLVPGRAVVDAILTKARTGCRWQDLKTVGSGKTAHRRFSLWLEDGRWERIMALLPREGTPLPGTSRLPSLRIEGRVDPRMMSSDEAGSGERVSARPSRRVRRPRPDVPWTRPRCARRPRPRPFRG</sequence>